<proteinExistence type="predicted"/>
<dbReference type="PANTHER" id="PTHR42749">
    <property type="entry name" value="CELL SHAPE-DETERMINING PROTEIN MREB"/>
    <property type="match status" value="1"/>
</dbReference>
<keyword evidence="2" id="KW-0067">ATP-binding</keyword>
<sequence>MSAIGLDFGTTTSILSYQVDGKIQPFALGGASASPYIPSVLSIEKLDNTIDIGQAARLNQGDDDYWVYSHFKMLLAETDSALLAARGYEHHSPADIARQYIEYLLARFYQETGIHDIENLVVTVPEIWVREGQHAARETLKNILLQLGFPQARLVSEPVAASVYFAHQFKLKQGYAYQGHVLVCDYGGGTLDLSLSLLGENTIKVLEGTGCGHAEKHLGIAGVAFDEAVIEHLLQKNGESIENPRRRYKLQKAFEEQKIAQTDKLNRLLEQYRRNPVTNKKLFEIEEITIETQDLVNVFDRLLLPELQKSLSAMDIFLKKYAIDTENAEQFHILMVGGFSNFYLVRRAVRDFFHSKTDADVRFTAYFDLTDTALAIAKGAALLATNAFQLDLLCPINVGIRAKNQFLVDTDILLLNKGTPLSQYQQPTFFQHWLAVMSEQALNNLSLQLFLDIGEKRRYINLQGKLRDFIPNPHPQNQWRVGFAVDENTLFTLHIIDKSGVEKITPLGNLAEKMGGLHIVETTT</sequence>
<dbReference type="STRING" id="288004.AL038_15090"/>
<dbReference type="KEGG" id="blep:AL038_15090"/>
<organism evidence="3 4">
    <name type="scientific">Beggiatoa leptomitoformis</name>
    <dbReference type="NCBI Taxonomy" id="288004"/>
    <lineage>
        <taxon>Bacteria</taxon>
        <taxon>Pseudomonadati</taxon>
        <taxon>Pseudomonadota</taxon>
        <taxon>Gammaproteobacteria</taxon>
        <taxon>Thiotrichales</taxon>
        <taxon>Thiotrichaceae</taxon>
        <taxon>Beggiatoa</taxon>
    </lineage>
</organism>
<dbReference type="PANTHER" id="PTHR42749:SF1">
    <property type="entry name" value="CELL SHAPE-DETERMINING PROTEIN MREB"/>
    <property type="match status" value="1"/>
</dbReference>
<dbReference type="SUPFAM" id="SSF53067">
    <property type="entry name" value="Actin-like ATPase domain"/>
    <property type="match status" value="2"/>
</dbReference>
<accession>A0A2N9YEF7</accession>
<keyword evidence="4" id="KW-1185">Reference proteome</keyword>
<dbReference type="InterPro" id="IPR043129">
    <property type="entry name" value="ATPase_NBD"/>
</dbReference>
<dbReference type="GO" id="GO:0005524">
    <property type="term" value="F:ATP binding"/>
    <property type="evidence" value="ECO:0007669"/>
    <property type="project" value="UniProtKB-KW"/>
</dbReference>
<name>A0A2N9YEF7_9GAMM</name>
<dbReference type="AlphaFoldDB" id="A0A2N9YEF7"/>
<evidence type="ECO:0000256" key="1">
    <source>
        <dbReference type="ARBA" id="ARBA00022741"/>
    </source>
</evidence>
<dbReference type="OrthoDB" id="9807934at2"/>
<dbReference type="Gene3D" id="3.30.420.40">
    <property type="match status" value="2"/>
</dbReference>
<evidence type="ECO:0000256" key="2">
    <source>
        <dbReference type="ARBA" id="ARBA00022840"/>
    </source>
</evidence>
<evidence type="ECO:0000313" key="4">
    <source>
        <dbReference type="Proteomes" id="UP000234271"/>
    </source>
</evidence>
<protein>
    <submittedName>
        <fullName evidence="3">Hsp70 family protein</fullName>
    </submittedName>
</protein>
<gene>
    <name evidence="3" type="ORF">BLE401_09165</name>
</gene>
<dbReference type="EMBL" id="CP018889">
    <property type="protein sequence ID" value="AUI68860.1"/>
    <property type="molecule type" value="Genomic_DNA"/>
</dbReference>
<evidence type="ECO:0000313" key="3">
    <source>
        <dbReference type="EMBL" id="AUI68860.1"/>
    </source>
</evidence>
<dbReference type="InterPro" id="IPR013126">
    <property type="entry name" value="Hsp_70_fam"/>
</dbReference>
<reference evidence="4" key="1">
    <citation type="submission" date="2016-12" db="EMBL/GenBank/DDBJ databases">
        <title>Complete Genome Sequence of Beggiatoa leptomitiformis D-401.</title>
        <authorList>
            <person name="Fomenkov A."/>
            <person name="Vincze T."/>
            <person name="Grabovich M."/>
            <person name="Anton B.P."/>
            <person name="Dubinina G."/>
            <person name="Orlova M."/>
            <person name="Belousova E."/>
            <person name="Roberts R.J."/>
        </authorList>
    </citation>
    <scope>NUCLEOTIDE SEQUENCE [LARGE SCALE GENOMIC DNA]</scope>
    <source>
        <strain evidence="4">D-401</strain>
    </source>
</reference>
<dbReference type="GO" id="GO:0140662">
    <property type="term" value="F:ATP-dependent protein folding chaperone"/>
    <property type="evidence" value="ECO:0007669"/>
    <property type="project" value="InterPro"/>
</dbReference>
<dbReference type="PRINTS" id="PR00301">
    <property type="entry name" value="HEATSHOCK70"/>
</dbReference>
<dbReference type="Gene3D" id="3.90.640.10">
    <property type="entry name" value="Actin, Chain A, domain 4"/>
    <property type="match status" value="1"/>
</dbReference>
<dbReference type="Pfam" id="PF00012">
    <property type="entry name" value="HSP70"/>
    <property type="match status" value="1"/>
</dbReference>
<keyword evidence="1" id="KW-0547">Nucleotide-binding</keyword>
<dbReference type="Proteomes" id="UP000234271">
    <property type="component" value="Chromosome"/>
</dbReference>
<dbReference type="RefSeq" id="WP_062154203.1">
    <property type="nucleotide sequence ID" value="NZ_CP012373.2"/>
</dbReference>